<evidence type="ECO:0000313" key="2">
    <source>
        <dbReference type="Proteomes" id="UP000010932"/>
    </source>
</evidence>
<dbReference type="EMBL" id="ANKQ01000003">
    <property type="protein sequence ID" value="ELP52850.1"/>
    <property type="molecule type" value="Genomic_DNA"/>
</dbReference>
<accession>L7E087</accession>
<comment type="caution">
    <text evidence="1">The sequence shown here is derived from an EMBL/GenBank/DDBJ whole genome shotgun (WGS) entry which is preliminary data.</text>
</comment>
<organism evidence="1 2">
    <name type="scientific">Microcystis aeruginosa TAIHU98</name>
    <dbReference type="NCBI Taxonomy" id="1134457"/>
    <lineage>
        <taxon>Bacteria</taxon>
        <taxon>Bacillati</taxon>
        <taxon>Cyanobacteriota</taxon>
        <taxon>Cyanophyceae</taxon>
        <taxon>Oscillatoriophycideae</taxon>
        <taxon>Chroococcales</taxon>
        <taxon>Microcystaceae</taxon>
        <taxon>Microcystis</taxon>
    </lineage>
</organism>
<dbReference type="AlphaFoldDB" id="L7E087"/>
<proteinExistence type="predicted"/>
<evidence type="ECO:0000313" key="1">
    <source>
        <dbReference type="EMBL" id="ELP52850.1"/>
    </source>
</evidence>
<gene>
    <name evidence="1" type="ORF">O53_4578</name>
</gene>
<dbReference type="PATRIC" id="fig|1134457.3.peg.4568"/>
<reference evidence="1 2" key="1">
    <citation type="journal article" date="2013" name="Genome Announc.">
        <title>Whole-Genome Sequence of Microcystis aeruginosa TAIHU98, a Nontoxic Bloom-Forming Strain Isolated from Taihu Lake, China.</title>
        <authorList>
            <person name="Yang C."/>
            <person name="Zhang W."/>
            <person name="Ren M."/>
            <person name="Song L."/>
            <person name="Li T."/>
            <person name="Zhao J."/>
        </authorList>
    </citation>
    <scope>NUCLEOTIDE SEQUENCE [LARGE SCALE GENOMIC DNA]</scope>
    <source>
        <strain evidence="1 2">TAIHU98</strain>
    </source>
</reference>
<name>L7E087_MICAE</name>
<protein>
    <submittedName>
        <fullName evidence="1">Uncharacterized protein</fullName>
    </submittedName>
</protein>
<sequence>MELVPVIVVSPVVNFFSVFISLELGDRLISRLPPYEYTSSG</sequence>
<dbReference type="Proteomes" id="UP000010932">
    <property type="component" value="Unassembled WGS sequence"/>
</dbReference>